<dbReference type="SUPFAM" id="SSF54909">
    <property type="entry name" value="Dimeric alpha+beta barrel"/>
    <property type="match status" value="1"/>
</dbReference>
<organism evidence="2 3">
    <name type="scientific">Alkalihalophilus marmarensis DSM 21297</name>
    <dbReference type="NCBI Taxonomy" id="1188261"/>
    <lineage>
        <taxon>Bacteria</taxon>
        <taxon>Bacillati</taxon>
        <taxon>Bacillota</taxon>
        <taxon>Bacilli</taxon>
        <taxon>Bacillales</taxon>
        <taxon>Bacillaceae</taxon>
        <taxon>Alkalihalophilus</taxon>
    </lineage>
</organism>
<dbReference type="EMBL" id="ATAE01000018">
    <property type="protein sequence ID" value="ERN53758.1"/>
    <property type="molecule type" value="Genomic_DNA"/>
</dbReference>
<protein>
    <recommendedName>
        <fullName evidence="1">DUF4937 domain-containing protein</fullName>
    </recommendedName>
</protein>
<comment type="caution">
    <text evidence="2">The sequence shown here is derived from an EMBL/GenBank/DDBJ whole genome shotgun (WGS) entry which is preliminary data.</text>
</comment>
<keyword evidence="3" id="KW-1185">Reference proteome</keyword>
<dbReference type="InterPro" id="IPR032555">
    <property type="entry name" value="DUF4937"/>
</dbReference>
<dbReference type="AlphaFoldDB" id="U6SQ53"/>
<dbReference type="RefSeq" id="WP_022627659.1">
    <property type="nucleotide sequence ID" value="NZ_ATAE01000018.1"/>
</dbReference>
<reference evidence="2 3" key="1">
    <citation type="journal article" date="2013" name="Genome Announc.">
        <title>Genome Sequence of the Extreme Obligate Alkaliphile Bacillus marmarensis Strain DSM 21297.</title>
        <authorList>
            <person name="Wernick D.G."/>
            <person name="Choi K.Y."/>
            <person name="Tat C.A."/>
            <person name="Lafontaine Rivera J.G."/>
            <person name="Liao J.C."/>
        </authorList>
    </citation>
    <scope>NUCLEOTIDE SEQUENCE [LARGE SCALE GENOMIC DNA]</scope>
    <source>
        <strain evidence="2 3">DSM 21297</strain>
    </source>
</reference>
<sequence length="180" mass="21430">MLIKRICCTVKEGFKEEFHHHQRQWDQLKNIQGFIGQTGGWNLSNSHSALIYSFWRSKNDYQSFMRNEHDQIFVNSGQENTYYSIKVSVFEQNRMNVEVKNHLRDLLIHSHSIKVDYKPCMKNTENLPPFDLKLIGNAVKSITGQCPRVLVLEGLENKDYEHYFSKVRFERFKVEEDWIV</sequence>
<dbReference type="Proteomes" id="UP000017170">
    <property type="component" value="Unassembled WGS sequence"/>
</dbReference>
<gene>
    <name evidence="2" type="ORF">A33I_09775</name>
</gene>
<proteinExistence type="predicted"/>
<accession>U6SQ53</accession>
<dbReference type="PATRIC" id="fig|1188261.3.peg.1327"/>
<evidence type="ECO:0000313" key="2">
    <source>
        <dbReference type="EMBL" id="ERN53758.1"/>
    </source>
</evidence>
<name>U6SQ53_9BACI</name>
<evidence type="ECO:0000313" key="3">
    <source>
        <dbReference type="Proteomes" id="UP000017170"/>
    </source>
</evidence>
<dbReference type="Pfam" id="PF16291">
    <property type="entry name" value="DUF4937"/>
    <property type="match status" value="1"/>
</dbReference>
<dbReference type="InterPro" id="IPR011008">
    <property type="entry name" value="Dimeric_a/b-barrel"/>
</dbReference>
<evidence type="ECO:0000259" key="1">
    <source>
        <dbReference type="Pfam" id="PF16291"/>
    </source>
</evidence>
<dbReference type="Gene3D" id="3.30.70.100">
    <property type="match status" value="1"/>
</dbReference>
<feature type="domain" description="DUF4937" evidence="1">
    <location>
        <begin position="2"/>
        <end position="90"/>
    </location>
</feature>